<evidence type="ECO:0000259" key="1">
    <source>
        <dbReference type="PROSITE" id="PS50280"/>
    </source>
</evidence>
<dbReference type="SUPFAM" id="SSF82199">
    <property type="entry name" value="SET domain"/>
    <property type="match status" value="1"/>
</dbReference>
<proteinExistence type="predicted"/>
<dbReference type="InterPro" id="IPR050869">
    <property type="entry name" value="H3K4_H4K5_MeTrfase"/>
</dbReference>
<dbReference type="PANTHER" id="PTHR12197:SF273">
    <property type="entry name" value="MYND-TYPE ZINC FINGER PROTEIN SAMB"/>
    <property type="match status" value="1"/>
</dbReference>
<dbReference type="Pfam" id="PF00856">
    <property type="entry name" value="SET"/>
    <property type="match status" value="1"/>
</dbReference>
<dbReference type="PANTHER" id="PTHR12197">
    <property type="entry name" value="HISTONE-LYSINE N-METHYLTRANSFERASE SMYD"/>
    <property type="match status" value="1"/>
</dbReference>
<dbReference type="Proteomes" id="UP001642502">
    <property type="component" value="Unassembled WGS sequence"/>
</dbReference>
<evidence type="ECO:0000313" key="3">
    <source>
        <dbReference type="Proteomes" id="UP001642502"/>
    </source>
</evidence>
<evidence type="ECO:0000313" key="2">
    <source>
        <dbReference type="EMBL" id="CAK7266017.1"/>
    </source>
</evidence>
<sequence>MAETAAASEMADLLEQWQKLTDKIRKNPNDVVLYLRRAVVYSDMGYPDLALGDTFRVARLMAQMKVYNDDTASKQAYAALRRYAEIIMAVRQPKAIPKVLRGVTLEQTLAESNGKIVLGNRETRLDHEVYYNDDVDDDPLFPLCRRLAFIVNIRTYQIESFNLLLCGCLSSAYLNYDEGLHRDPGNKELLQIKALVETAGRQRLRQSGGNDADYDPLELPNRGFVRREVYPWNNHEPDRCSPAYVASLNEQLAKVAPKCEVRAVQLPALAVQSSRESAAVSTKCWQLGIFAKEPIAAGEVVLRESSLLSACNRQTAAACDVCSEIPGTDDKTDRKYSSVDSTVSCNHCCAVFCGEECYERALDAYHSPDCRWEEIAYLFEERSARDADDVLYMLLLARVLNMAKRQNCHPLELKEVKYLWGDFVPAATNTQSAVSLHHLTPYSPEVVAMAAAGGYAPAAWSLPFDYSENISTPLCLMEKLGLYTNTSLPEMGVWVTNTLYAKLRGTALARNSRRDGPMDVAAVYPLWSLANHDCDPNVTWEWHDHIVLRAKEQRVQLAEDKAAGATRPGGIAAGQEILNHYCDVDLPVQLRRNWARGKLGGTCMCLRCQNEAAAERGEALVTNCTNPACLCPFHR</sequence>
<dbReference type="PROSITE" id="PS50280">
    <property type="entry name" value="SET"/>
    <property type="match status" value="1"/>
</dbReference>
<name>A0ABP0DCZ1_9PEZI</name>
<organism evidence="2 3">
    <name type="scientific">Sporothrix epigloea</name>
    <dbReference type="NCBI Taxonomy" id="1892477"/>
    <lineage>
        <taxon>Eukaryota</taxon>
        <taxon>Fungi</taxon>
        <taxon>Dikarya</taxon>
        <taxon>Ascomycota</taxon>
        <taxon>Pezizomycotina</taxon>
        <taxon>Sordariomycetes</taxon>
        <taxon>Sordariomycetidae</taxon>
        <taxon>Ophiostomatales</taxon>
        <taxon>Ophiostomataceae</taxon>
        <taxon>Sporothrix</taxon>
    </lineage>
</organism>
<protein>
    <recommendedName>
        <fullName evidence="1">SET domain-containing protein</fullName>
    </recommendedName>
</protein>
<gene>
    <name evidence="2" type="ORF">SEPCBS119000_001807</name>
</gene>
<keyword evidence="3" id="KW-1185">Reference proteome</keyword>
<dbReference type="InterPro" id="IPR046341">
    <property type="entry name" value="SET_dom_sf"/>
</dbReference>
<dbReference type="EMBL" id="CAWUON010000015">
    <property type="protein sequence ID" value="CAK7266017.1"/>
    <property type="molecule type" value="Genomic_DNA"/>
</dbReference>
<feature type="domain" description="SET" evidence="1">
    <location>
        <begin position="257"/>
        <end position="582"/>
    </location>
</feature>
<dbReference type="Gene3D" id="6.10.140.2220">
    <property type="match status" value="1"/>
</dbReference>
<reference evidence="2 3" key="1">
    <citation type="submission" date="2024-01" db="EMBL/GenBank/DDBJ databases">
        <authorList>
            <person name="Allen C."/>
            <person name="Tagirdzhanova G."/>
        </authorList>
    </citation>
    <scope>NUCLEOTIDE SEQUENCE [LARGE SCALE GENOMIC DNA]</scope>
    <source>
        <strain evidence="2 3">CBS 119000</strain>
    </source>
</reference>
<dbReference type="Gene3D" id="1.10.220.160">
    <property type="match status" value="1"/>
</dbReference>
<dbReference type="InterPro" id="IPR001214">
    <property type="entry name" value="SET_dom"/>
</dbReference>
<accession>A0ABP0DCZ1</accession>
<dbReference type="Gene3D" id="2.170.270.10">
    <property type="entry name" value="SET domain"/>
    <property type="match status" value="2"/>
</dbReference>
<comment type="caution">
    <text evidence="2">The sequence shown here is derived from an EMBL/GenBank/DDBJ whole genome shotgun (WGS) entry which is preliminary data.</text>
</comment>